<dbReference type="InterPro" id="IPR033124">
    <property type="entry name" value="Ser_caboxypep_his_AS"/>
</dbReference>
<dbReference type="FunFam" id="3.40.50.1820:FF:000222">
    <property type="entry name" value="Carboxypeptidase"/>
    <property type="match status" value="6"/>
</dbReference>
<evidence type="ECO:0000256" key="1">
    <source>
        <dbReference type="ARBA" id="ARBA00004613"/>
    </source>
</evidence>
<evidence type="ECO:0000256" key="4">
    <source>
        <dbReference type="ARBA" id="ARBA00022525"/>
    </source>
</evidence>
<feature type="region of interest" description="Disordered" evidence="7">
    <location>
        <begin position="4390"/>
        <end position="4439"/>
    </location>
</feature>
<keyword evidence="4" id="KW-0964">Secreted</keyword>
<proteinExistence type="inferred from homology"/>
<keyword evidence="6" id="KW-0121">Carboxypeptidase</keyword>
<feature type="compositionally biased region" description="Basic residues" evidence="7">
    <location>
        <begin position="3624"/>
        <end position="3635"/>
    </location>
</feature>
<sequence>MQSLVVLLATLAAVAIGARYVNIHGQLSCDNSYDYKDTLIYLWERDPIDPDDLIAGPIKPAKDGSFKMTGSETELGEVQFFLRIQHRCLLFARNDCPPIIDEFDLESAGDPNLILHWKKSLSYAIHVRDKLDFIVFKLVAMRSSALLLAAAAVVALVQGADRVYDEVTDLPGVTFQVNFKHYAGYLDASLGNHLHYWFFESQSNSAAAPLVLWLNGGPGCSSIGGSLMENGPFRPTQDGAHLQENPFSWNKIANVLYIDSPRGVGYSYRDNTQPDDGMANNTKTTDDLVLALKDFIRAHPQMKFRDFYVAGESYGGVYVPQLVNALLKRDDVYLTLKGFAVGDGLMNLWDTINSAVGLLYFRGIVGKHQFNALDWCVGYANLTNDELIYDDFSYFIVVQDDGFVLPKTFDDDLLNQCADRIYEKYLYSVWQSECVFNHVYNTYQDCYVDGGDKEVKRGKREAKLYQNYEGPFVDQGANQYPGWTDPFGGYPCWAEIATTVYMNRPEVRTALHAADAATKKNWANCIDVPYIQNEHDMGYVFDEIIASGKPLRSLIYSGDVDMADSFIANQWFTERLAERNNLTVTAEYGQWLFATSAQNAPGGSGMVKRFATDTFKMDVLSVKGAGHQVPLDRPGPALQMISNFLFNTESYSNIAGISTDLAPLLPEFQPVQAAPLSRKEADRIFNLPGVTFDVNFNQYAGYLNAIKGNYLHYWFFESQSSPDHDPLVLWLSGGPGCSGYTAAVWGNGPFRPNRDGVTLSENVYSWNKIANVIFIDSPRNVGFSFQNVTENPNRDYNDEKTADDLYLAIVDFFDVYPEYKNRPFYLAGESYGGVYGPSTAVQLLDRITDGRLPYINFVGLAAGSALLSSYDQYNAALQYQYFHGAIGKDDYDALQDCCKQSNHPGDKTYFEFCDFTPYVTFDKQGNAHPNDNCGTAECTMCAELTIKITQQSAWNGPQNDYNLYASCYELPIYDNSRPELVKPYYAKKGFEDQARIVSHESSDPQDGQFCWGQIALRQYLNTAEVQAALHVRQHDGGELTQWTGCNDDVTNNYEWQYFDMRPFFDQIIAKDVPFKFLIYNGDIDTTCNFISDQWFAERLADFYNMKTEREYGAWKYLGNIGGYGEKYSYRNVTVDVVTVKGAGHFCALDRPGPTLQVFSSFLHNQPLDTKVPADLELAPLKDKFVIEETVGRQKDLAVDATKIRAKRAAKDALPPPPPACKKTSDKIDVLPGLTFDFPGNHYSGYLNAGSGSYLHYWLVEADKNPATAPLILWLNGGPGCSSLSGLLKAMGPYLNNLDGETLYENIFSWHKVANILYIEAPKDVGFSYQASDSDTNTANQYSDDMTAEDNVRALVDFLNCYPEYKNRRLFITGESYAGIYVPTFVDLLLTKIINKEVTNVNLEGFAIGNGYFSGILGINSAISLTYFRGMHSKKEFESLARCVPNDNVGPMTYFDWSQYIEIDIRGQPQPRNTDPSTKEGFCGAEIIRQAWNDVWNTENDVYNTYQDCYERHPLPAPGDQDASSNIEFMKRAKRDTVGRPMNYLPFIDGATECVQKRLNYQSTDNNGGLQCVNPKEPYLNRPEVRKAIHIPDTFTKKWQVCSDTMEDNDYDQQYNDTTPFFQSIFSSAEKLNKPLRVLFYHGDADMACQFLEGQWFLDNLAKKTQMTLKSEFAPWIYEQMEGSLLKNPGGYMKSYKYKDLVTIDHVTIKGAGHMVPVDRPGPMLQAMNNYITNVDYNTPLWKSLSIARKPLNAEFIGAPDSISEFVESQNTDPSIYTPVVLWLNGGPGCSSLIGMMQENGPFSNIQYEVMRPNFRVNPDQRTLWENVYSWNKAAHVLYIDSPRRVGFSYQNMTENDDEKWDDDKTASDAYLAIEDFFTIFPEMKLKDFYTSGESYCGVYVPLITRYLVNKINAGESHIKLAGMMIGNGELSFVQDVRSTPSFAYYHGMVGKTEYDSLADCCPGDDVVGGLYCHYDDFINPLGWQPRTGLNHDDQICADKIRKLLDGPPGYEDVNDQYNLYQDCYAQPAGNATETRSKMKERVMMRRRHPSRRFAALQTQQQQQSSVAFNNFNPVSTDNNGGFYCYMDDATENYLNQPHVRSVIHVPEHVQPWTSCADIHYQKLYEDMGTTFEDIFKYNADLKILIYNGDVDFVCHHLQAEWFIEQLTHKKENNFKHLTEKREWRHRGVIGGYVSNFNRATPKNVNIDLVTVKGAGHYVPMDRPGPALQMVSNFLRNVDYSKPVPYSLDRKPLLPQYTRKGVPSDNASTSPRPTLIPTSPVTRSNPPSSTVTSTTRTNPPSSTVTSTTTPAPTTTSGTSGYAGGLAVAAAGGMLTENGPFHPTKDGEHLQENVFSWNKIANVLYIDSPRDVGYSYRDAVHGPDNTRDDLVLALQSFVTAYPQFKFRDFFITGESYAGIYIPQLVDALLQTPDSVQLNLKGFAIGNGVMRLWDSFNSDIDLMYYRGMISKHEFDTLFDCCTASGQTADLLYCDFSYFVDVSDNDDLSAKKFDDKTLQDCANHVSKLGNYVWDSKNSPYNTYQDCYADPKQAPPMTMASNLAAKTFSNYEGPFYDQGANQFAGSTDAMGGFQCYSDAAAQKYLNLPAVRQALHISDEAKTWTGCRDIPYAQNEWDMSDIFNSIIASGSDIRALIYNGDLDLADSFMAAQWFVDRIAKDQNLTVVAERTEWVYRRSTKGAGHLVPTDRPGPALQMISNFIFGLDSYDNIASISTAAAPLLKEFQTAPEPELSRKEADRIYDLPGLTFKPNFHQYAGYLNGIKGNYLHYWFVESQRDPLNDPLVLWLSGGPGCSGYTALLWGNGPFRPNRDGTTLFENIYSWNKIANVIFVDSPRGVGFSFQNTTENPSKEWNDELSAEDLKLAMLDFLEVYPEYKNRPFYLTGTHFFLYLRESYGGVYVPSTSIKLIELIQSGDLPYLNFQGIATANALLSSYDNFNAQLQYQYFHGAIGKDDWDSLQQCCPQSEHPTDPTYFEFCDFAKFIVFTDDLEASPKDPNDFCGQKTVNITVQTAWAGPQTQFNLYASCYELQLDKKSLQATGYGNDQHPELVKPYYKQGFVDQARLVSHEISDSQDGQFCWGQAALKKYMNLDEVQAALHVREHAKNEEIRWTGCDNKIGFLYQAQYFDMRPFYRKMIEWGKPFKFLIYNGDIDMTCPFLGGQWFAESLAMEYNMDLSRDYGKWMYLDQIGGYTEQFKYKNIQMDVVTVKGAGHFTALDRPGPTLQVFSSFIDNKSLDSKVAADLELADLLNRYNIEEQVGRQKDLPVDAAAAAPAAEAANTRAKRAAAAALPAPPPACNKKDNEVIDLPGMTFDLGVKHYSGYLNAGTGDYLHYWLIEAEKDAATAPLIMWFNGGPGCSSLTGLLSELGPFQNNGDGETLYENVFSWHKAGNLLFFESPRGIGFSYQASDSDPTKINDYSDTLTAEGNVKALVDFLNCYPEYKNRKLFITGESYAGVYIPTFVDLLMKKVQDGSVTGVNLEGVAIGNGLFSTIKSLNTDISLTYMRGMHSKKEFESLGKCVSADHKGPMSYYDFSNYVNIDKFGIPIPKSLNTSTLEGFCGVEILRQGYLDVWLSKNDVYNTYQDCYVRHPLPNPGDQDASSNPAGIHQSNKKKEHDRHKRDAIGRPMNYAPFVDEAKRMNYQSTDNNGGVICYDGKTPYLNKPEVRTAIHIPDYFKDPWEDCKYNLELTYYKQEHNDTTPVFESIFTTLKALNKPVRFLIYHGNADMACQFLSGQWFIEELAARNNMEMTTEHTPWRYEIKEGSVMRNVGGFQKSWSHMDGKVTIDLVTIKGAGHYVPVDRPGEALQMFYNFVKNAQPAPAKNPVDYGIPLWKSIDTVNRKPLKPEYFAPLPSFVSRADADKVYNLPGLTYDLGFDQWAGYLQAGTGSKLFYWFFQSQNPDPSAPLMLWLNGGPGCSSMIGLFTENGPFRVNPDQRTLWENVYSWNKAAHVVYIDSPRKVGFSYQNMTENPDKTISDDGIAPDAWLALEDFFTIFPAMKKREFYTSGESYCGVYLPLITSFLAEKIDAGESTINLKGMIIGNGEVSFKQDMRTMPSFNYMHGIVGKDQYDALEGCCTGEDQIGGLYCHYDDFFESAITWKAKADLDDNGKRCVKALYRILGSEGIVWSDTNDNYNLYQDCYATQKGLLGVSKSSKTTYKARILALKHRARYVAAHKTENADQSGGFEINNNLDPLSTDNTNGFQCWMDDATMAYLRSNHTRTAIHVPDYVQRWEECTESLRYVSNKDDMTPQFEILLNSKLNLRVLLYNGDLDDACQLQQAQWFVENLAHKHGWGESDKTEWNHRGAIAGYKTRYTTDSAFTLDLLTVKGAGHMVPTDRPGPALQMIDNFLKQKDYDTPVPYSMDRKPLLHQYRRTGDTTPSASSPPPRPTTTVVPPSDSSSTSSSIPPSTSTSTQTPTTTSISSGMTLTSLLLSVVFALLI</sequence>
<dbReference type="SUPFAM" id="SSF53474">
    <property type="entry name" value="alpha/beta-Hydrolases"/>
    <property type="match status" value="8"/>
</dbReference>
<feature type="signal peptide" evidence="6">
    <location>
        <begin position="1"/>
        <end position="17"/>
    </location>
</feature>
<dbReference type="InterPro" id="IPR001563">
    <property type="entry name" value="Peptidase_S10"/>
</dbReference>
<dbReference type="PROSITE" id="PS00131">
    <property type="entry name" value="CARBOXYPEPT_SER_SER"/>
    <property type="match status" value="5"/>
</dbReference>
<evidence type="ECO:0000256" key="6">
    <source>
        <dbReference type="RuleBase" id="RU361156"/>
    </source>
</evidence>
<dbReference type="InterPro" id="IPR038479">
    <property type="entry name" value="Transthyretin-like_sf"/>
</dbReference>
<evidence type="ECO:0000313" key="9">
    <source>
        <dbReference type="Proteomes" id="UP000005239"/>
    </source>
</evidence>
<comment type="similarity">
    <text evidence="2 6">Belongs to the peptidase S10 family.</text>
</comment>
<dbReference type="EnsemblMetazoa" id="PPA00524.1">
    <property type="protein sequence ID" value="PPA00524.1"/>
    <property type="gene ID" value="WBGene00090078"/>
</dbReference>
<evidence type="ECO:0000256" key="7">
    <source>
        <dbReference type="SAM" id="MobiDB-lite"/>
    </source>
</evidence>
<dbReference type="InterPro" id="IPR018202">
    <property type="entry name" value="Ser_caboxypep_ser_AS"/>
</dbReference>
<feature type="compositionally biased region" description="Low complexity" evidence="7">
    <location>
        <begin position="4406"/>
        <end position="4439"/>
    </location>
</feature>
<dbReference type="GO" id="GO:0009986">
    <property type="term" value="C:cell surface"/>
    <property type="evidence" value="ECO:0007669"/>
    <property type="project" value="InterPro"/>
</dbReference>
<dbReference type="EC" id="3.4.16.-" evidence="6"/>
<comment type="subcellular location">
    <subcellularLocation>
        <location evidence="1">Secreted</location>
    </subcellularLocation>
</comment>
<dbReference type="Gene3D" id="3.40.50.1820">
    <property type="entry name" value="alpha/beta hydrolase"/>
    <property type="match status" value="10"/>
</dbReference>
<dbReference type="FunFam" id="3.40.50.1820:FF:000539">
    <property type="entry name" value="Carboxypeptidase"/>
    <property type="match status" value="1"/>
</dbReference>
<dbReference type="Pfam" id="PF00450">
    <property type="entry name" value="Peptidase_S10"/>
    <property type="match status" value="8"/>
</dbReference>
<feature type="chain" id="PRO_5042620774" description="Carboxypeptidase" evidence="6">
    <location>
        <begin position="18"/>
        <end position="4457"/>
    </location>
</feature>
<dbReference type="Gene3D" id="2.60.40.3330">
    <property type="match status" value="1"/>
</dbReference>
<evidence type="ECO:0000256" key="5">
    <source>
        <dbReference type="ARBA" id="ARBA00022729"/>
    </source>
</evidence>
<feature type="region of interest" description="Disordered" evidence="7">
    <location>
        <begin position="2248"/>
        <end position="2320"/>
    </location>
</feature>
<dbReference type="Proteomes" id="UP000005239">
    <property type="component" value="Unassembled WGS sequence"/>
</dbReference>
<dbReference type="Pfam" id="PF01060">
    <property type="entry name" value="TTR-52"/>
    <property type="match status" value="1"/>
</dbReference>
<dbReference type="GO" id="GO:0006508">
    <property type="term" value="P:proteolysis"/>
    <property type="evidence" value="ECO:0007669"/>
    <property type="project" value="UniProtKB-KW"/>
</dbReference>
<dbReference type="PROSITE" id="PS00560">
    <property type="entry name" value="CARBOXYPEPT_SER_HIS"/>
    <property type="match status" value="4"/>
</dbReference>
<dbReference type="PRINTS" id="PR00724">
    <property type="entry name" value="CRBOXYPTASEC"/>
</dbReference>
<evidence type="ECO:0000313" key="8">
    <source>
        <dbReference type="EnsemblMetazoa" id="PPA00524.1"/>
    </source>
</evidence>
<dbReference type="GO" id="GO:0004185">
    <property type="term" value="F:serine-type carboxypeptidase activity"/>
    <property type="evidence" value="ECO:0000318"/>
    <property type="project" value="GO_Central"/>
</dbReference>
<dbReference type="FunFam" id="3.40.50.12670:FF:000002">
    <property type="entry name" value="Carboxypeptidase"/>
    <property type="match status" value="4"/>
</dbReference>
<evidence type="ECO:0000256" key="3">
    <source>
        <dbReference type="ARBA" id="ARBA00010112"/>
    </source>
</evidence>
<gene>
    <name evidence="8" type="primary">WBGene00090078</name>
</gene>
<dbReference type="Gene3D" id="3.40.50.12670">
    <property type="match status" value="1"/>
</dbReference>
<dbReference type="GO" id="GO:0005576">
    <property type="term" value="C:extracellular region"/>
    <property type="evidence" value="ECO:0007669"/>
    <property type="project" value="UniProtKB-SubCell"/>
</dbReference>
<feature type="compositionally biased region" description="Low complexity" evidence="7">
    <location>
        <begin position="2276"/>
        <end position="2320"/>
    </location>
</feature>
<organism evidence="8 9">
    <name type="scientific">Pristionchus pacificus</name>
    <name type="common">Parasitic nematode worm</name>
    <dbReference type="NCBI Taxonomy" id="54126"/>
    <lineage>
        <taxon>Eukaryota</taxon>
        <taxon>Metazoa</taxon>
        <taxon>Ecdysozoa</taxon>
        <taxon>Nematoda</taxon>
        <taxon>Chromadorea</taxon>
        <taxon>Rhabditida</taxon>
        <taxon>Rhabditina</taxon>
        <taxon>Diplogasteromorpha</taxon>
        <taxon>Diplogasteroidea</taxon>
        <taxon>Neodiplogasteridae</taxon>
        <taxon>Pristionchus</taxon>
    </lineage>
</organism>
<comment type="similarity">
    <text evidence="3">Belongs to the nematode transthyretin-like family.</text>
</comment>
<dbReference type="PANTHER" id="PTHR11802">
    <property type="entry name" value="SERINE PROTEASE FAMILY S10 SERINE CARBOXYPEPTIDASE"/>
    <property type="match status" value="1"/>
</dbReference>
<dbReference type="FunFam" id="3.40.50.1820:FF:000574">
    <property type="entry name" value="Carboxypeptidase"/>
    <property type="match status" value="1"/>
</dbReference>
<feature type="region of interest" description="Disordered" evidence="7">
    <location>
        <begin position="3605"/>
        <end position="3636"/>
    </location>
</feature>
<dbReference type="FunFam" id="3.40.50.1820:FF:000533">
    <property type="entry name" value="Carboxypeptidase"/>
    <property type="match status" value="1"/>
</dbReference>
<keyword evidence="6" id="KW-0378">Hydrolase</keyword>
<evidence type="ECO:0000256" key="2">
    <source>
        <dbReference type="ARBA" id="ARBA00009431"/>
    </source>
</evidence>
<keyword evidence="9" id="KW-1185">Reference proteome</keyword>
<dbReference type="PANTHER" id="PTHR11802:SF418">
    <property type="entry name" value="SERINE CARBOXYPEPTIDASE CTSA-1.1"/>
    <property type="match status" value="1"/>
</dbReference>
<protein>
    <recommendedName>
        <fullName evidence="6">Carboxypeptidase</fullName>
        <ecNumber evidence="6">3.4.16.-</ecNumber>
    </recommendedName>
</protein>
<dbReference type="InterPro" id="IPR029058">
    <property type="entry name" value="AB_hydrolase_fold"/>
</dbReference>
<reference evidence="9" key="1">
    <citation type="journal article" date="2008" name="Nat. Genet.">
        <title>The Pristionchus pacificus genome provides a unique perspective on nematode lifestyle and parasitism.</title>
        <authorList>
            <person name="Dieterich C."/>
            <person name="Clifton S.W."/>
            <person name="Schuster L.N."/>
            <person name="Chinwalla A."/>
            <person name="Delehaunty K."/>
            <person name="Dinkelacker I."/>
            <person name="Fulton L."/>
            <person name="Fulton R."/>
            <person name="Godfrey J."/>
            <person name="Minx P."/>
            <person name="Mitreva M."/>
            <person name="Roeseler W."/>
            <person name="Tian H."/>
            <person name="Witte H."/>
            <person name="Yang S.P."/>
            <person name="Wilson R.K."/>
            <person name="Sommer R.J."/>
        </authorList>
    </citation>
    <scope>NUCLEOTIDE SEQUENCE [LARGE SCALE GENOMIC DNA]</scope>
    <source>
        <strain evidence="9">PS312</strain>
    </source>
</reference>
<accession>A0A8R1U3D3</accession>
<accession>A0A2A6BEJ3</accession>
<dbReference type="InterPro" id="IPR001534">
    <property type="entry name" value="Transthyretin-like"/>
</dbReference>
<name>A0A2A6BEJ3_PRIPA</name>
<keyword evidence="5 6" id="KW-0732">Signal</keyword>
<keyword evidence="6" id="KW-0645">Protease</keyword>
<reference evidence="8" key="2">
    <citation type="submission" date="2022-06" db="UniProtKB">
        <authorList>
            <consortium name="EnsemblMetazoa"/>
        </authorList>
    </citation>
    <scope>IDENTIFICATION</scope>
    <source>
        <strain evidence="8">PS312</strain>
    </source>
</reference>